<reference evidence="2" key="1">
    <citation type="submission" date="2016-10" db="EMBL/GenBank/DDBJ databases">
        <authorList>
            <person name="Varghese N."/>
            <person name="Submissions S."/>
        </authorList>
    </citation>
    <scope>NUCLEOTIDE SEQUENCE [LARGE SCALE GENOMIC DNA]</scope>
    <source>
        <strain evidence="2">CGMCC 4.7042</strain>
    </source>
</reference>
<sequence length="70" mass="7767">MAPGRAPLKPELISRVGELLPKRQRERATVPKFLQQAQGDLPLVVDEVVPDVSHRDVVLGGGLFRNKQRS</sequence>
<dbReference type="AlphaFoldDB" id="A0A1H0DDT1"/>
<dbReference type="Proteomes" id="UP000199063">
    <property type="component" value="Unassembled WGS sequence"/>
</dbReference>
<dbReference type="EMBL" id="FNHI01000033">
    <property type="protein sequence ID" value="SDN68294.1"/>
    <property type="molecule type" value="Genomic_DNA"/>
</dbReference>
<proteinExistence type="predicted"/>
<accession>A0A1H0DDT1</accession>
<organism evidence="1 2">
    <name type="scientific">Streptomyces wuyuanensis</name>
    <dbReference type="NCBI Taxonomy" id="1196353"/>
    <lineage>
        <taxon>Bacteria</taxon>
        <taxon>Bacillati</taxon>
        <taxon>Actinomycetota</taxon>
        <taxon>Actinomycetes</taxon>
        <taxon>Kitasatosporales</taxon>
        <taxon>Streptomycetaceae</taxon>
        <taxon>Streptomyces</taxon>
    </lineage>
</organism>
<gene>
    <name evidence="1" type="ORF">SAMN05444921_13348</name>
</gene>
<keyword evidence="2" id="KW-1185">Reference proteome</keyword>
<protein>
    <submittedName>
        <fullName evidence="1">Uncharacterized protein</fullName>
    </submittedName>
</protein>
<name>A0A1H0DDT1_9ACTN</name>
<evidence type="ECO:0000313" key="1">
    <source>
        <dbReference type="EMBL" id="SDN68294.1"/>
    </source>
</evidence>
<evidence type="ECO:0000313" key="2">
    <source>
        <dbReference type="Proteomes" id="UP000199063"/>
    </source>
</evidence>